<dbReference type="SUPFAM" id="SSF52833">
    <property type="entry name" value="Thioredoxin-like"/>
    <property type="match status" value="1"/>
</dbReference>
<dbReference type="Gene3D" id="3.40.30.10">
    <property type="entry name" value="Glutaredoxin"/>
    <property type="match status" value="1"/>
</dbReference>
<feature type="chain" id="PRO_5036402711" description="DnaJ homolog subfamily C member 16" evidence="8">
    <location>
        <begin position="22"/>
        <end position="781"/>
    </location>
</feature>
<feature type="domain" description="J" evidence="9">
    <location>
        <begin position="24"/>
        <end position="88"/>
    </location>
</feature>
<evidence type="ECO:0000256" key="3">
    <source>
        <dbReference type="ARBA" id="ARBA00023006"/>
    </source>
</evidence>
<keyword evidence="7" id="KW-0812">Transmembrane</keyword>
<dbReference type="OrthoDB" id="10065037at2759"/>
<accession>A0A7R8ZY26</accession>
<reference evidence="10" key="1">
    <citation type="submission" date="2020-11" db="EMBL/GenBank/DDBJ databases">
        <authorList>
            <person name="Tran Van P."/>
        </authorList>
    </citation>
    <scope>NUCLEOTIDE SEQUENCE</scope>
</reference>
<evidence type="ECO:0000256" key="1">
    <source>
        <dbReference type="ARBA" id="ARBA00004163"/>
    </source>
</evidence>
<dbReference type="InterPro" id="IPR052448">
    <property type="entry name" value="DnaJ_C16_autophagy_reg"/>
</dbReference>
<feature type="transmembrane region" description="Helical" evidence="7">
    <location>
        <begin position="533"/>
        <end position="557"/>
    </location>
</feature>
<dbReference type="Proteomes" id="UP000677054">
    <property type="component" value="Unassembled WGS sequence"/>
</dbReference>
<comment type="subcellular location">
    <subcellularLocation>
        <location evidence="1">Endoplasmic reticulum membrane</location>
        <topology evidence="1">Single-pass type IV membrane protein</topology>
    </subcellularLocation>
</comment>
<feature type="region of interest" description="Disordered" evidence="6">
    <location>
        <begin position="567"/>
        <end position="588"/>
    </location>
</feature>
<evidence type="ECO:0000256" key="5">
    <source>
        <dbReference type="ARBA" id="ARBA00035043"/>
    </source>
</evidence>
<keyword evidence="8" id="KW-0732">Signal</keyword>
<dbReference type="InterPro" id="IPR013766">
    <property type="entry name" value="Thioredoxin_domain"/>
</dbReference>
<keyword evidence="11" id="KW-1185">Reference proteome</keyword>
<dbReference type="PRINTS" id="PR00625">
    <property type="entry name" value="JDOMAIN"/>
</dbReference>
<dbReference type="PROSITE" id="PS00636">
    <property type="entry name" value="DNAJ_1"/>
    <property type="match status" value="1"/>
</dbReference>
<evidence type="ECO:0000256" key="7">
    <source>
        <dbReference type="SAM" id="Phobius"/>
    </source>
</evidence>
<evidence type="ECO:0000313" key="11">
    <source>
        <dbReference type="Proteomes" id="UP000677054"/>
    </source>
</evidence>
<dbReference type="InterPro" id="IPR018253">
    <property type="entry name" value="DnaJ_domain_CS"/>
</dbReference>
<keyword evidence="7" id="KW-0472">Membrane</keyword>
<evidence type="ECO:0000313" key="10">
    <source>
        <dbReference type="EMBL" id="CAD7241185.1"/>
    </source>
</evidence>
<keyword evidence="7" id="KW-1133">Transmembrane helix</keyword>
<keyword evidence="3" id="KW-0072">Autophagy</keyword>
<dbReference type="Pfam" id="PF00226">
    <property type="entry name" value="DnaJ"/>
    <property type="match status" value="1"/>
</dbReference>
<dbReference type="GO" id="GO:0005789">
    <property type="term" value="C:endoplasmic reticulum membrane"/>
    <property type="evidence" value="ECO:0007669"/>
    <property type="project" value="UniProtKB-SubCell"/>
</dbReference>
<dbReference type="CDD" id="cd06257">
    <property type="entry name" value="DnaJ"/>
    <property type="match status" value="1"/>
</dbReference>
<dbReference type="InterPro" id="IPR001623">
    <property type="entry name" value="DnaJ_domain"/>
</dbReference>
<comment type="function">
    <text evidence="4">Plays an important role in regulating the size of autophagosomes during the formation process.</text>
</comment>
<gene>
    <name evidence="10" type="ORF">DSTB1V02_LOCUS1185</name>
</gene>
<evidence type="ECO:0000256" key="6">
    <source>
        <dbReference type="SAM" id="MobiDB-lite"/>
    </source>
</evidence>
<dbReference type="SMART" id="SM00271">
    <property type="entry name" value="DnaJ"/>
    <property type="match status" value="1"/>
</dbReference>
<dbReference type="InterPro" id="IPR036249">
    <property type="entry name" value="Thioredoxin-like_sf"/>
</dbReference>
<evidence type="ECO:0000256" key="8">
    <source>
        <dbReference type="SAM" id="SignalP"/>
    </source>
</evidence>
<protein>
    <recommendedName>
        <fullName evidence="2">DnaJ homolog subfamily C member 16</fullName>
    </recommendedName>
    <alternativeName>
        <fullName evidence="5">Endoplasmic reticulum DNA J domain-containing protein 8</fullName>
    </alternativeName>
</protein>
<dbReference type="Pfam" id="PF00085">
    <property type="entry name" value="Thioredoxin"/>
    <property type="match status" value="1"/>
</dbReference>
<evidence type="ECO:0000256" key="2">
    <source>
        <dbReference type="ARBA" id="ARBA00020921"/>
    </source>
</evidence>
<sequence length="781" mass="90549">MWGGTGILLICTLTLLPTIHGFKNPYDVLGVRRKADIQEIRKAYKQLAKEWHPDKNNDPEAESKFVEITKAYELLSDPARRKKFDDHGITEDTSNLDERPDYSKFHRFAFDEFEDFFGFAGKGFNFFQNGDSLYHKMTITGKHFENHIKPESYKKPYVILFYSDMCFSCVHAEPVWRKIDEEMSFIGIGTATMHAGHERAIAKKIGISSLPGIVVTIDGQSWVYKENMLSSAKVMEFVKRRFHANLIETLNEDTISPFLQGWTDNRVRIIIFAKLPNPRLRYTVIAHQYQERAAFGYVKVATEEGKRIMDKYGVEGYGDTVLLFNEITERPVASLSMSEIPVNTLRSMIESNQYLILPRLSNQQLFDTMCPAEASRYRKHLCVVLLTSDKTEHEPYRTMMREFALNHDYSKRVKFLYLLVNKQEPFVTTLIENPGNIGDPNLKVVIIWRKEDLVVKYEWLSISWDVATERANLSKSELEKTIHRLLQAEEVLLYEVKIDHLLDEHAPSLTGKIMTKFLLAWDTLQESVAKEDLIPALSVFGTVIFIIVIGYFMSYLMRMEEESIQKRRAENSNSATGSKPKPPPEPQLKIHELRGETYNGLIRLLKPGCRTLVIILDKSSMKPLLLKFHRAMWPYRKNKTLMFAYLHVDRGLDWFKKLLYLAIPELDGVDLNINPKNVLGTVLSLNGHRKYFCMYHAKYRDHGFNQKGSGAFMGFEDSQSSDEDVEAPSQQKETERIFDQYESDILFIEHLLDALPNWLDRLFEGTTKRYHVNYWPDSIGK</sequence>
<organism evidence="10">
    <name type="scientific">Darwinula stevensoni</name>
    <dbReference type="NCBI Taxonomy" id="69355"/>
    <lineage>
        <taxon>Eukaryota</taxon>
        <taxon>Metazoa</taxon>
        <taxon>Ecdysozoa</taxon>
        <taxon>Arthropoda</taxon>
        <taxon>Crustacea</taxon>
        <taxon>Oligostraca</taxon>
        <taxon>Ostracoda</taxon>
        <taxon>Podocopa</taxon>
        <taxon>Podocopida</taxon>
        <taxon>Darwinulocopina</taxon>
        <taxon>Darwinuloidea</taxon>
        <taxon>Darwinulidae</taxon>
        <taxon>Darwinula</taxon>
    </lineage>
</organism>
<evidence type="ECO:0000256" key="4">
    <source>
        <dbReference type="ARBA" id="ARBA00035002"/>
    </source>
</evidence>
<name>A0A7R8ZY26_9CRUS</name>
<dbReference type="EMBL" id="LR899624">
    <property type="protein sequence ID" value="CAD7241185.1"/>
    <property type="molecule type" value="Genomic_DNA"/>
</dbReference>
<dbReference type="AlphaFoldDB" id="A0A7R8ZY26"/>
<dbReference type="GO" id="GO:0006914">
    <property type="term" value="P:autophagy"/>
    <property type="evidence" value="ECO:0007669"/>
    <property type="project" value="UniProtKB-KW"/>
</dbReference>
<dbReference type="PANTHER" id="PTHR44303">
    <property type="entry name" value="DNAJ HOMOLOG SUBFAMILY C MEMBER 16"/>
    <property type="match status" value="1"/>
</dbReference>
<proteinExistence type="predicted"/>
<feature type="signal peptide" evidence="8">
    <location>
        <begin position="1"/>
        <end position="21"/>
    </location>
</feature>
<dbReference type="EMBL" id="CAJPEV010000107">
    <property type="protein sequence ID" value="CAG0880674.1"/>
    <property type="molecule type" value="Genomic_DNA"/>
</dbReference>
<dbReference type="SUPFAM" id="SSF46565">
    <property type="entry name" value="Chaperone J-domain"/>
    <property type="match status" value="1"/>
</dbReference>
<dbReference type="InterPro" id="IPR036869">
    <property type="entry name" value="J_dom_sf"/>
</dbReference>
<dbReference type="PANTHER" id="PTHR44303:SF2">
    <property type="entry name" value="DNAJ HOMOLOG SUBFAMILY C MEMBER 16"/>
    <property type="match status" value="1"/>
</dbReference>
<dbReference type="PROSITE" id="PS50076">
    <property type="entry name" value="DNAJ_2"/>
    <property type="match status" value="1"/>
</dbReference>
<dbReference type="Gene3D" id="1.10.287.110">
    <property type="entry name" value="DnaJ domain"/>
    <property type="match status" value="1"/>
</dbReference>
<evidence type="ECO:0000259" key="9">
    <source>
        <dbReference type="PROSITE" id="PS50076"/>
    </source>
</evidence>